<feature type="transmembrane region" description="Helical" evidence="13">
    <location>
        <begin position="66"/>
        <end position="86"/>
    </location>
</feature>
<dbReference type="Proteomes" id="UP000481852">
    <property type="component" value="Unassembled WGS sequence"/>
</dbReference>
<organism evidence="15 16">
    <name type="scientific">Porcincola intestinalis</name>
    <dbReference type="NCBI Taxonomy" id="2606632"/>
    <lineage>
        <taxon>Bacteria</taxon>
        <taxon>Bacillati</taxon>
        <taxon>Bacillota</taxon>
        <taxon>Clostridia</taxon>
        <taxon>Lachnospirales</taxon>
        <taxon>Lachnospiraceae</taxon>
        <taxon>Porcincola</taxon>
    </lineage>
</organism>
<keyword evidence="4" id="KW-0808">Transferase</keyword>
<evidence type="ECO:0000259" key="14">
    <source>
        <dbReference type="PROSITE" id="PS50035"/>
    </source>
</evidence>
<keyword evidence="5 13" id="KW-0812">Transmembrane</keyword>
<dbReference type="PROSITE" id="PS50035">
    <property type="entry name" value="PLD"/>
    <property type="match status" value="2"/>
</dbReference>
<dbReference type="InterPro" id="IPR001736">
    <property type="entry name" value="PLipase_D/transphosphatidylase"/>
</dbReference>
<dbReference type="CDD" id="cd09160">
    <property type="entry name" value="PLDc_SMU_988_like_2"/>
    <property type="match status" value="1"/>
</dbReference>
<accession>A0A6L5X532</accession>
<dbReference type="Pfam" id="PF13396">
    <property type="entry name" value="PLDc_N"/>
    <property type="match status" value="1"/>
</dbReference>
<keyword evidence="11" id="KW-1208">Phospholipid metabolism</keyword>
<name>A0A6L5X532_9FIRM</name>
<feature type="domain" description="PLD phosphodiesterase" evidence="14">
    <location>
        <begin position="244"/>
        <end position="271"/>
    </location>
</feature>
<dbReference type="InterPro" id="IPR022924">
    <property type="entry name" value="Cardiolipin_synthase"/>
</dbReference>
<dbReference type="EC" id="2.7.8.-" evidence="12"/>
<evidence type="ECO:0000256" key="9">
    <source>
        <dbReference type="ARBA" id="ARBA00023136"/>
    </source>
</evidence>
<evidence type="ECO:0000256" key="11">
    <source>
        <dbReference type="ARBA" id="ARBA00023264"/>
    </source>
</evidence>
<feature type="transmembrane region" description="Helical" evidence="13">
    <location>
        <begin position="37"/>
        <end position="59"/>
    </location>
</feature>
<comment type="caution">
    <text evidence="15">The sequence shown here is derived from an EMBL/GenBank/DDBJ whole genome shotgun (WGS) entry which is preliminary data.</text>
</comment>
<dbReference type="PANTHER" id="PTHR21248">
    <property type="entry name" value="CARDIOLIPIN SYNTHASE"/>
    <property type="match status" value="1"/>
</dbReference>
<dbReference type="SUPFAM" id="SSF56024">
    <property type="entry name" value="Phospholipase D/nuclease"/>
    <property type="match status" value="2"/>
</dbReference>
<feature type="transmembrane region" description="Helical" evidence="13">
    <location>
        <begin position="12"/>
        <end position="31"/>
    </location>
</feature>
<keyword evidence="3" id="KW-0444">Lipid biosynthesis</keyword>
<reference evidence="15 16" key="1">
    <citation type="submission" date="2019-08" db="EMBL/GenBank/DDBJ databases">
        <title>In-depth cultivation of the pig gut microbiome towards novel bacterial diversity and tailored functional studies.</title>
        <authorList>
            <person name="Wylensek D."/>
            <person name="Hitch T.C.A."/>
            <person name="Clavel T."/>
        </authorList>
    </citation>
    <scope>NUCLEOTIDE SEQUENCE [LARGE SCALE GENOMIC DNA]</scope>
    <source>
        <strain evidence="15 16">Oil+RF-744-WCA-WT-11</strain>
    </source>
</reference>
<evidence type="ECO:0000256" key="6">
    <source>
        <dbReference type="ARBA" id="ARBA00022737"/>
    </source>
</evidence>
<evidence type="ECO:0000256" key="4">
    <source>
        <dbReference type="ARBA" id="ARBA00022679"/>
    </source>
</evidence>
<dbReference type="PANTHER" id="PTHR21248:SF22">
    <property type="entry name" value="PHOSPHOLIPASE D"/>
    <property type="match status" value="1"/>
</dbReference>
<dbReference type="RefSeq" id="WP_277067090.1">
    <property type="nucleotide sequence ID" value="NZ_JAQYJL010000010.1"/>
</dbReference>
<dbReference type="SMART" id="SM00155">
    <property type="entry name" value="PLDc"/>
    <property type="match status" value="2"/>
</dbReference>
<evidence type="ECO:0000256" key="2">
    <source>
        <dbReference type="ARBA" id="ARBA00022475"/>
    </source>
</evidence>
<evidence type="ECO:0000256" key="1">
    <source>
        <dbReference type="ARBA" id="ARBA00004651"/>
    </source>
</evidence>
<keyword evidence="10" id="KW-0594">Phospholipid biosynthesis</keyword>
<dbReference type="GO" id="GO:0032049">
    <property type="term" value="P:cardiolipin biosynthetic process"/>
    <property type="evidence" value="ECO:0007669"/>
    <property type="project" value="UniProtKB-UniRule"/>
</dbReference>
<proteinExistence type="predicted"/>
<keyword evidence="7 13" id="KW-1133">Transmembrane helix</keyword>
<feature type="domain" description="PLD phosphodiesterase" evidence="14">
    <location>
        <begin position="441"/>
        <end position="468"/>
    </location>
</feature>
<keyword evidence="9 13" id="KW-0472">Membrane</keyword>
<keyword evidence="6" id="KW-0677">Repeat</keyword>
<dbReference type="GO" id="GO:0005886">
    <property type="term" value="C:plasma membrane"/>
    <property type="evidence" value="ECO:0007669"/>
    <property type="project" value="UniProtKB-SubCell"/>
</dbReference>
<sequence length="528" mass="60932">MKRLLKTIFGRLTVVLAAIFLQVWLFVYIIFELGAEYRYVDLGIKLLAVIFVFWILNNWMNPAYKLLWSILILAVPVVGVVLYYIMGQSRVTRQVRRRYESAVELCKPLMQQKEAVAVSLRKADEDAYRQSSYLSGDSGFPAYHNTKTVFFPTGEEMYARMKEELEKAKHFIFIEYFIVAEGEMWDGVLEILEKKVREGVDVRLIYDDIGSIGTLPMGYFKKMRALGIKCVVFNRFVPAASIFLNNRDHRKILVIDGHTAFTGGINFADEYINRIVRFGYWKDNGIMLHGEGAFSFTVMFLQMWSVITKSDRELKDLARFAGGRDSLMEKRAPFSSRLYHKEQFEDDGYVQPYCDTPLDNETVGENVYLNIVSQAHDYVWIYTPYLIIDNEMMTALTLAAKSGVDVRIVTPGIPDKRIAYLLTRSCYRQLIESGVRIYEYTPGFIHAKTVVSDDKIATVGSVNFDYRSLYLHFECGVWMYGTSAVMQIKKDCEETFSKCRKITDDWLKHQNILVRMMAAVIKPLAPLL</sequence>
<keyword evidence="2" id="KW-1003">Cell membrane</keyword>
<dbReference type="InterPro" id="IPR027379">
    <property type="entry name" value="CLS_N"/>
</dbReference>
<gene>
    <name evidence="15" type="primary">cls</name>
    <name evidence="15" type="ORF">FYJ35_10660</name>
</gene>
<dbReference type="GO" id="GO:0008808">
    <property type="term" value="F:cardiolipin synthase activity"/>
    <property type="evidence" value="ECO:0007669"/>
    <property type="project" value="UniProtKB-UniRule"/>
</dbReference>
<dbReference type="EMBL" id="VULZ01000012">
    <property type="protein sequence ID" value="MSS15491.1"/>
    <property type="molecule type" value="Genomic_DNA"/>
</dbReference>
<dbReference type="NCBIfam" id="TIGR04265">
    <property type="entry name" value="bac_cardiolipin"/>
    <property type="match status" value="1"/>
</dbReference>
<keyword evidence="16" id="KW-1185">Reference proteome</keyword>
<comment type="subcellular location">
    <subcellularLocation>
        <location evidence="1">Cell membrane</location>
        <topology evidence="1">Multi-pass membrane protein</topology>
    </subcellularLocation>
</comment>
<dbReference type="Gene3D" id="3.30.870.10">
    <property type="entry name" value="Endonuclease Chain A"/>
    <property type="match status" value="2"/>
</dbReference>
<dbReference type="CDD" id="cd09154">
    <property type="entry name" value="PLDc_SMU_988_like_1"/>
    <property type="match status" value="1"/>
</dbReference>
<dbReference type="AlphaFoldDB" id="A0A6L5X532"/>
<dbReference type="Pfam" id="PF13091">
    <property type="entry name" value="PLDc_2"/>
    <property type="match status" value="2"/>
</dbReference>
<evidence type="ECO:0000313" key="16">
    <source>
        <dbReference type="Proteomes" id="UP000481852"/>
    </source>
</evidence>
<evidence type="ECO:0000256" key="5">
    <source>
        <dbReference type="ARBA" id="ARBA00022692"/>
    </source>
</evidence>
<keyword evidence="8" id="KW-0443">Lipid metabolism</keyword>
<dbReference type="InterPro" id="IPR025202">
    <property type="entry name" value="PLD-like_dom"/>
</dbReference>
<evidence type="ECO:0000256" key="7">
    <source>
        <dbReference type="ARBA" id="ARBA00022989"/>
    </source>
</evidence>
<evidence type="ECO:0000313" key="15">
    <source>
        <dbReference type="EMBL" id="MSS15491.1"/>
    </source>
</evidence>
<protein>
    <recommendedName>
        <fullName evidence="12">Cardiolipin synthase</fullName>
        <ecNumber evidence="12">2.7.8.-</ecNumber>
    </recommendedName>
</protein>
<evidence type="ECO:0000256" key="3">
    <source>
        <dbReference type="ARBA" id="ARBA00022516"/>
    </source>
</evidence>
<evidence type="ECO:0000256" key="8">
    <source>
        <dbReference type="ARBA" id="ARBA00023098"/>
    </source>
</evidence>
<evidence type="ECO:0000256" key="10">
    <source>
        <dbReference type="ARBA" id="ARBA00023209"/>
    </source>
</evidence>
<evidence type="ECO:0000256" key="12">
    <source>
        <dbReference type="NCBIfam" id="TIGR04265"/>
    </source>
</evidence>
<evidence type="ECO:0000256" key="13">
    <source>
        <dbReference type="SAM" id="Phobius"/>
    </source>
</evidence>